<dbReference type="InterPro" id="IPR011009">
    <property type="entry name" value="Kinase-like_dom_sf"/>
</dbReference>
<dbReference type="Gene3D" id="3.90.1200.10">
    <property type="match status" value="1"/>
</dbReference>
<evidence type="ECO:0000313" key="3">
    <source>
        <dbReference type="EMBL" id="MFI6499665.1"/>
    </source>
</evidence>
<reference evidence="3 4" key="1">
    <citation type="submission" date="2024-10" db="EMBL/GenBank/DDBJ databases">
        <title>The Natural Products Discovery Center: Release of the First 8490 Sequenced Strains for Exploring Actinobacteria Biosynthetic Diversity.</title>
        <authorList>
            <person name="Kalkreuter E."/>
            <person name="Kautsar S.A."/>
            <person name="Yang D."/>
            <person name="Bader C.D."/>
            <person name="Teijaro C.N."/>
            <person name="Fluegel L."/>
            <person name="Davis C.M."/>
            <person name="Simpson J.R."/>
            <person name="Lauterbach L."/>
            <person name="Steele A.D."/>
            <person name="Gui C."/>
            <person name="Meng S."/>
            <person name="Li G."/>
            <person name="Viehrig K."/>
            <person name="Ye F."/>
            <person name="Su P."/>
            <person name="Kiefer A.F."/>
            <person name="Nichols A."/>
            <person name="Cepeda A.J."/>
            <person name="Yan W."/>
            <person name="Fan B."/>
            <person name="Jiang Y."/>
            <person name="Adhikari A."/>
            <person name="Zheng C.-J."/>
            <person name="Schuster L."/>
            <person name="Cowan T.M."/>
            <person name="Smanski M.J."/>
            <person name="Chevrette M.G."/>
            <person name="De Carvalho L.P.S."/>
            <person name="Shen B."/>
        </authorList>
    </citation>
    <scope>NUCLEOTIDE SEQUENCE [LARGE SCALE GENOMIC DNA]</scope>
    <source>
        <strain evidence="3 4">NPDC050545</strain>
    </source>
</reference>
<dbReference type="InterPro" id="IPR051678">
    <property type="entry name" value="AGP_Transferase"/>
</dbReference>
<dbReference type="Pfam" id="PF01636">
    <property type="entry name" value="APH"/>
    <property type="match status" value="2"/>
</dbReference>
<feature type="domain" description="Aminoglycoside phosphotransferase" evidence="2">
    <location>
        <begin position="23"/>
        <end position="100"/>
    </location>
</feature>
<gene>
    <name evidence="3" type="ORF">ACIBG2_19915</name>
</gene>
<dbReference type="Proteomes" id="UP001612741">
    <property type="component" value="Unassembled WGS sequence"/>
</dbReference>
<dbReference type="EMBL" id="JBITGY010000005">
    <property type="protein sequence ID" value="MFI6499665.1"/>
    <property type="molecule type" value="Genomic_DNA"/>
</dbReference>
<dbReference type="SUPFAM" id="SSF56112">
    <property type="entry name" value="Protein kinase-like (PK-like)"/>
    <property type="match status" value="1"/>
</dbReference>
<feature type="domain" description="Aminoglycoside phosphotransferase" evidence="2">
    <location>
        <begin position="114"/>
        <end position="165"/>
    </location>
</feature>
<feature type="compositionally biased region" description="Basic and acidic residues" evidence="1">
    <location>
        <begin position="196"/>
        <end position="211"/>
    </location>
</feature>
<evidence type="ECO:0000256" key="1">
    <source>
        <dbReference type="SAM" id="MobiDB-lite"/>
    </source>
</evidence>
<accession>A0ABW7YUQ8</accession>
<dbReference type="InterPro" id="IPR002575">
    <property type="entry name" value="Aminoglycoside_PTrfase"/>
</dbReference>
<proteinExistence type="predicted"/>
<sequence>MQAGNLIASGRDCHILCAGAGKVIRRARDGRSLEREASIMRHARRHGFPAPEVYDADGPDILMERVDGVSIADDARAHPDRLPEYGRLLAGLLGRLGTVRAPGWLPAADGCPGNRLLHLDLHPANVLLTADGPQVIDWADAARGAAAADVAATWLVLAAAPLDPALEPRRTGMIDAFLERVDAEAARRYLPVLGPRRRDHDHTSEAERARIDTLLAA</sequence>
<name>A0ABW7YUQ8_9ACTN</name>
<dbReference type="PANTHER" id="PTHR21310">
    <property type="entry name" value="AMINOGLYCOSIDE PHOSPHOTRANSFERASE-RELATED-RELATED"/>
    <property type="match status" value="1"/>
</dbReference>
<keyword evidence="4" id="KW-1185">Reference proteome</keyword>
<protein>
    <submittedName>
        <fullName evidence="3">Phosphotransferase</fullName>
    </submittedName>
</protein>
<evidence type="ECO:0000259" key="2">
    <source>
        <dbReference type="Pfam" id="PF01636"/>
    </source>
</evidence>
<evidence type="ECO:0000313" key="4">
    <source>
        <dbReference type="Proteomes" id="UP001612741"/>
    </source>
</evidence>
<organism evidence="3 4">
    <name type="scientific">Nonomuraea typhae</name>
    <dbReference type="NCBI Taxonomy" id="2603600"/>
    <lineage>
        <taxon>Bacteria</taxon>
        <taxon>Bacillati</taxon>
        <taxon>Actinomycetota</taxon>
        <taxon>Actinomycetes</taxon>
        <taxon>Streptosporangiales</taxon>
        <taxon>Streptosporangiaceae</taxon>
        <taxon>Nonomuraea</taxon>
    </lineage>
</organism>
<dbReference type="RefSeq" id="WP_397083115.1">
    <property type="nucleotide sequence ID" value="NZ_JBITGY010000005.1"/>
</dbReference>
<feature type="region of interest" description="Disordered" evidence="1">
    <location>
        <begin position="196"/>
        <end position="217"/>
    </location>
</feature>
<comment type="caution">
    <text evidence="3">The sequence shown here is derived from an EMBL/GenBank/DDBJ whole genome shotgun (WGS) entry which is preliminary data.</text>
</comment>
<dbReference type="PANTHER" id="PTHR21310:SF40">
    <property type="entry name" value="AMINOGLYCOSIDE PHOSPHOTRANSFERASE DOMAIN-CONTAINING PROTEIN-RELATED"/>
    <property type="match status" value="1"/>
</dbReference>